<dbReference type="EMBL" id="JBHMEW010000064">
    <property type="protein sequence ID" value="MFB9212863.1"/>
    <property type="molecule type" value="Genomic_DNA"/>
</dbReference>
<dbReference type="InterPro" id="IPR023408">
    <property type="entry name" value="MscS_beta-dom_sf"/>
</dbReference>
<evidence type="ECO:0000256" key="4">
    <source>
        <dbReference type="ARBA" id="ARBA00023136"/>
    </source>
</evidence>
<keyword evidence="8" id="KW-1185">Reference proteome</keyword>
<dbReference type="SUPFAM" id="SSF50182">
    <property type="entry name" value="Sm-like ribonucleoproteins"/>
    <property type="match status" value="1"/>
</dbReference>
<keyword evidence="4 5" id="KW-0472">Membrane</keyword>
<dbReference type="Proteomes" id="UP001589654">
    <property type="component" value="Unassembled WGS sequence"/>
</dbReference>
<gene>
    <name evidence="7" type="ORF">ACFFUR_13690</name>
</gene>
<evidence type="ECO:0000256" key="5">
    <source>
        <dbReference type="SAM" id="Phobius"/>
    </source>
</evidence>
<dbReference type="RefSeq" id="WP_290248109.1">
    <property type="nucleotide sequence ID" value="NZ_JAUFQT010000001.1"/>
</dbReference>
<feature type="transmembrane region" description="Helical" evidence="5">
    <location>
        <begin position="53"/>
        <end position="76"/>
    </location>
</feature>
<protein>
    <submittedName>
        <fullName evidence="7">Mechanosensitive ion channel family protein</fullName>
    </submittedName>
</protein>
<comment type="subcellular location">
    <subcellularLocation>
        <location evidence="1">Membrane</location>
    </subcellularLocation>
</comment>
<dbReference type="InterPro" id="IPR010920">
    <property type="entry name" value="LSM_dom_sf"/>
</dbReference>
<dbReference type="Pfam" id="PF00924">
    <property type="entry name" value="MS_channel_2nd"/>
    <property type="match status" value="1"/>
</dbReference>
<dbReference type="PANTHER" id="PTHR30221:SF1">
    <property type="entry name" value="SMALL-CONDUCTANCE MECHANOSENSITIVE CHANNEL"/>
    <property type="match status" value="1"/>
</dbReference>
<sequence length="292" mass="33637">MVNEKTKIRLKETRKSWIFLLKVLFYFVLYWRYDRILDELLPIFPLFDNFLKALTFMLGGNILVSLGRILSVHFYLRKKGQDPLQSNFVLGINRIAGILNVAILTISMMFLFGIKPLEFFTSITIVAAAIALLSKDYITNMINGLIIMFSDQLSLGDIVKIGDHQGKVIDVTLLNMVLINEDSDIVMIPNSSVLTSQILNHSKQNIKKLTFEFEMKITKSLEVNQIESRLRETLNSFDTYINKNSINLKTMAIQKEGVKFKFQFLLSSPKRDKEKEIKRIINQTIIEIACDN</sequence>
<comment type="caution">
    <text evidence="7">The sequence shown here is derived from an EMBL/GenBank/DDBJ whole genome shotgun (WGS) entry which is preliminary data.</text>
</comment>
<name>A0ABV5J7R3_9BACT</name>
<feature type="domain" description="Mechanosensitive ion channel MscS" evidence="6">
    <location>
        <begin position="136"/>
        <end position="203"/>
    </location>
</feature>
<keyword evidence="3 5" id="KW-1133">Transmembrane helix</keyword>
<organism evidence="7 8">
    <name type="scientific">Echinicola jeungdonensis</name>
    <dbReference type="NCBI Taxonomy" id="709343"/>
    <lineage>
        <taxon>Bacteria</taxon>
        <taxon>Pseudomonadati</taxon>
        <taxon>Bacteroidota</taxon>
        <taxon>Cytophagia</taxon>
        <taxon>Cytophagales</taxon>
        <taxon>Cyclobacteriaceae</taxon>
        <taxon>Echinicola</taxon>
    </lineage>
</organism>
<evidence type="ECO:0000256" key="1">
    <source>
        <dbReference type="ARBA" id="ARBA00004370"/>
    </source>
</evidence>
<keyword evidence="2 5" id="KW-0812">Transmembrane</keyword>
<dbReference type="Gene3D" id="2.30.30.60">
    <property type="match status" value="1"/>
</dbReference>
<dbReference type="InterPro" id="IPR045275">
    <property type="entry name" value="MscS_archaea/bacteria_type"/>
</dbReference>
<reference evidence="7 8" key="1">
    <citation type="submission" date="2024-09" db="EMBL/GenBank/DDBJ databases">
        <authorList>
            <person name="Sun Q."/>
            <person name="Mori K."/>
        </authorList>
    </citation>
    <scope>NUCLEOTIDE SEQUENCE [LARGE SCALE GENOMIC DNA]</scope>
    <source>
        <strain evidence="7 8">CECT 7682</strain>
    </source>
</reference>
<dbReference type="PANTHER" id="PTHR30221">
    <property type="entry name" value="SMALL-CONDUCTANCE MECHANOSENSITIVE CHANNEL"/>
    <property type="match status" value="1"/>
</dbReference>
<evidence type="ECO:0000256" key="3">
    <source>
        <dbReference type="ARBA" id="ARBA00022989"/>
    </source>
</evidence>
<dbReference type="InterPro" id="IPR006685">
    <property type="entry name" value="MscS_channel_2nd"/>
</dbReference>
<feature type="transmembrane region" description="Helical" evidence="5">
    <location>
        <begin position="16"/>
        <end position="33"/>
    </location>
</feature>
<proteinExistence type="predicted"/>
<accession>A0ABV5J7R3</accession>
<evidence type="ECO:0000313" key="8">
    <source>
        <dbReference type="Proteomes" id="UP001589654"/>
    </source>
</evidence>
<evidence type="ECO:0000256" key="2">
    <source>
        <dbReference type="ARBA" id="ARBA00022692"/>
    </source>
</evidence>
<evidence type="ECO:0000313" key="7">
    <source>
        <dbReference type="EMBL" id="MFB9212863.1"/>
    </source>
</evidence>
<feature type="transmembrane region" description="Helical" evidence="5">
    <location>
        <begin position="88"/>
        <end position="113"/>
    </location>
</feature>
<evidence type="ECO:0000259" key="6">
    <source>
        <dbReference type="Pfam" id="PF00924"/>
    </source>
</evidence>